<dbReference type="GO" id="GO:0071949">
    <property type="term" value="F:FAD binding"/>
    <property type="evidence" value="ECO:0007669"/>
    <property type="project" value="InterPro"/>
</dbReference>
<name>A0A1I6LWM4_9BACT</name>
<dbReference type="Proteomes" id="UP000199024">
    <property type="component" value="Unassembled WGS sequence"/>
</dbReference>
<evidence type="ECO:0000313" key="2">
    <source>
        <dbReference type="EMBL" id="SFS07867.1"/>
    </source>
</evidence>
<dbReference type="RefSeq" id="WP_141223831.1">
    <property type="nucleotide sequence ID" value="NZ_FOZL01000001.1"/>
</dbReference>
<dbReference type="InterPro" id="IPR002938">
    <property type="entry name" value="FAD-bd"/>
</dbReference>
<dbReference type="InterPro" id="IPR036188">
    <property type="entry name" value="FAD/NAD-bd_sf"/>
</dbReference>
<gene>
    <name evidence="2" type="ORF">SAMN05421771_1400</name>
</gene>
<dbReference type="PANTHER" id="PTHR42685">
    <property type="entry name" value="GERANYLGERANYL DIPHOSPHATE REDUCTASE"/>
    <property type="match status" value="1"/>
</dbReference>
<dbReference type="InterPro" id="IPR050407">
    <property type="entry name" value="Geranylgeranyl_reductase"/>
</dbReference>
<dbReference type="PRINTS" id="PR00420">
    <property type="entry name" value="RNGMNOXGNASE"/>
</dbReference>
<keyword evidence="3" id="KW-1185">Reference proteome</keyword>
<dbReference type="STRING" id="474950.SAMN05421771_1400"/>
<evidence type="ECO:0000259" key="1">
    <source>
        <dbReference type="Pfam" id="PF01494"/>
    </source>
</evidence>
<reference evidence="2 3" key="1">
    <citation type="submission" date="2016-10" db="EMBL/GenBank/DDBJ databases">
        <authorList>
            <person name="de Groot N.N."/>
        </authorList>
    </citation>
    <scope>NUCLEOTIDE SEQUENCE [LARGE SCALE GENOMIC DNA]</scope>
    <source>
        <strain evidence="2 3">DSM 21001</strain>
    </source>
</reference>
<organism evidence="2 3">
    <name type="scientific">Granulicella pectinivorans</name>
    <dbReference type="NCBI Taxonomy" id="474950"/>
    <lineage>
        <taxon>Bacteria</taxon>
        <taxon>Pseudomonadati</taxon>
        <taxon>Acidobacteriota</taxon>
        <taxon>Terriglobia</taxon>
        <taxon>Terriglobales</taxon>
        <taxon>Acidobacteriaceae</taxon>
        <taxon>Granulicella</taxon>
    </lineage>
</organism>
<dbReference type="PANTHER" id="PTHR42685:SF19">
    <property type="entry name" value="POSSIBLE OXIDOREDUCTASE"/>
    <property type="match status" value="1"/>
</dbReference>
<dbReference type="EMBL" id="FOZL01000001">
    <property type="protein sequence ID" value="SFS07867.1"/>
    <property type="molecule type" value="Genomic_DNA"/>
</dbReference>
<dbReference type="SUPFAM" id="SSF51905">
    <property type="entry name" value="FAD/NAD(P)-binding domain"/>
    <property type="match status" value="1"/>
</dbReference>
<accession>A0A1I6LWM4</accession>
<proteinExistence type="predicted"/>
<sequence length="361" mass="38509">MALPDVCVVGAGPAGLACAITAAQRGLRVRVLDAARAGPVDKACGEGLLPDALDRLDRMGVRDLHGRPIAGIRFLSHNRAAHARFRVAQGMGVRRTELHRAMLDRAAELGVAVEWGVPLRALEDIHAGILVGADGSQSRVRALARLESQVTTRRVGLRQHFAIAPWSEFVEVYWANGAQAYVTPVGEQQVGVAFLSTQKFDTMAQALNLFPELQSRLAGAPTLSTARGALTVTRRVRRVTTGRIALVGDASGSVDAITGEGMNLCFRQADALSEALAANHLARYESAHSKTLRMARGMSAALLLMSASPTLRQATMAVFATAPPVFEALLRMHVTGFLPPPDNQTAKTGYKQSQAAINATR</sequence>
<dbReference type="OrthoDB" id="113955at2"/>
<dbReference type="AlphaFoldDB" id="A0A1I6LWM4"/>
<dbReference type="Pfam" id="PF01494">
    <property type="entry name" value="FAD_binding_3"/>
    <property type="match status" value="1"/>
</dbReference>
<evidence type="ECO:0000313" key="3">
    <source>
        <dbReference type="Proteomes" id="UP000199024"/>
    </source>
</evidence>
<protein>
    <submittedName>
        <fullName evidence="2">Dehydrogenase (Flavoprotein)</fullName>
    </submittedName>
</protein>
<dbReference type="Gene3D" id="3.50.50.60">
    <property type="entry name" value="FAD/NAD(P)-binding domain"/>
    <property type="match status" value="1"/>
</dbReference>
<feature type="domain" description="FAD-binding" evidence="1">
    <location>
        <begin position="5"/>
        <end position="123"/>
    </location>
</feature>